<dbReference type="PANTHER" id="PTHR43033:SF1">
    <property type="entry name" value="TRNA(ILE)-LYSIDINE SYNTHASE-RELATED"/>
    <property type="match status" value="1"/>
</dbReference>
<protein>
    <recommendedName>
        <fullName evidence="6">tRNA(Ile)-lysidine synthase</fullName>
        <ecNumber evidence="6">6.3.4.19</ecNumber>
    </recommendedName>
    <alternativeName>
        <fullName evidence="6">tRNA(Ile)-2-lysyl-cytidine synthase</fullName>
    </alternativeName>
    <alternativeName>
        <fullName evidence="6">tRNA(Ile)-lysidine synthetase</fullName>
    </alternativeName>
</protein>
<dbReference type="SUPFAM" id="SSF52402">
    <property type="entry name" value="Adenine nucleotide alpha hydrolases-like"/>
    <property type="match status" value="1"/>
</dbReference>
<keyword evidence="3 6" id="KW-0547">Nucleotide-binding</keyword>
<name>A0A3G3MI66_9FLOR</name>
<dbReference type="SUPFAM" id="SSF82829">
    <property type="entry name" value="MesJ substrate recognition domain-like"/>
    <property type="match status" value="1"/>
</dbReference>
<evidence type="ECO:0000256" key="1">
    <source>
        <dbReference type="ARBA" id="ARBA00022598"/>
    </source>
</evidence>
<keyword evidence="4 6" id="KW-0067">ATP-binding</keyword>
<dbReference type="NCBIfam" id="TIGR02432">
    <property type="entry name" value="lysidine_TilS_N"/>
    <property type="match status" value="1"/>
</dbReference>
<dbReference type="PANTHER" id="PTHR43033">
    <property type="entry name" value="TRNA(ILE)-LYSIDINE SYNTHASE-RELATED"/>
    <property type="match status" value="1"/>
</dbReference>
<keyword evidence="1 6" id="KW-0436">Ligase</keyword>
<dbReference type="GO" id="GO:0006400">
    <property type="term" value="P:tRNA modification"/>
    <property type="evidence" value="ECO:0007669"/>
    <property type="project" value="UniProtKB-UniRule"/>
</dbReference>
<geneLocation type="plastid" evidence="8"/>
<evidence type="ECO:0000256" key="4">
    <source>
        <dbReference type="ARBA" id="ARBA00022840"/>
    </source>
</evidence>
<evidence type="ECO:0000256" key="2">
    <source>
        <dbReference type="ARBA" id="ARBA00022694"/>
    </source>
</evidence>
<evidence type="ECO:0000256" key="3">
    <source>
        <dbReference type="ARBA" id="ARBA00022741"/>
    </source>
</evidence>
<comment type="function">
    <text evidence="6">Ligates lysine onto the cytidine present at position 34 of the AUA codon-specific tRNA(Ile) that contains the anticodon CAU, in an ATP-dependent manner. Cytidine is converted to lysidine, thus changing the amino acid specificity of the tRNA from methionine to isoleucine.</text>
</comment>
<dbReference type="InterPro" id="IPR012094">
    <property type="entry name" value="tRNA_Ile_lys_synt"/>
</dbReference>
<evidence type="ECO:0000256" key="6">
    <source>
        <dbReference type="HAMAP-Rule" id="MF_01161"/>
    </source>
</evidence>
<sequence>MHTFLHNKFKNNIFALLKQNRNTLLAVSGGQDSLCLTKLVCECFQNYNKHLEAVYIDHQWQKDSVKHIKHIINLTNQIKVKLSVYQIKDLYFSENLTRVLRYKILVRHAKKYGYNQIIVAHTQNDKIETFLHNLVRGTSIEGATSLTWTRQINKDISIIRPLLNFKRQEITWFCRQFHLPTWSDITNYNYNIRRNRLRHELIPYLKQYFNPNIEEALCSFLDISNKDNAYIKENVVKLYLISKHKRLISLNTNILKQQHIRLQERTLQLFFQYNFNKVINKITLKKIMAVINSRNLIKTTLYSKNLTIQNQNGWLYANFTTTI</sequence>
<proteinExistence type="inferred from homology"/>
<dbReference type="InterPro" id="IPR012795">
    <property type="entry name" value="tRNA_Ile_lys_synt_N"/>
</dbReference>
<dbReference type="InterPro" id="IPR011063">
    <property type="entry name" value="TilS/TtcA_N"/>
</dbReference>
<feature type="binding site" evidence="6">
    <location>
        <begin position="28"/>
        <end position="33"/>
    </location>
    <ligand>
        <name>ATP</name>
        <dbReference type="ChEBI" id="CHEBI:30616"/>
    </ligand>
</feature>
<organism evidence="8">
    <name type="scientific">Rhodogorgon sp</name>
    <dbReference type="NCBI Taxonomy" id="2485824"/>
    <lineage>
        <taxon>Eukaryota</taxon>
        <taxon>Rhodophyta</taxon>
        <taxon>Florideophyceae</taxon>
        <taxon>Corallinophycidae</taxon>
        <taxon>Rhodogorgonales</taxon>
        <taxon>Rhodogorgonaceae</taxon>
        <taxon>Rhodogorgon</taxon>
    </lineage>
</organism>
<evidence type="ECO:0000256" key="5">
    <source>
        <dbReference type="ARBA" id="ARBA00048539"/>
    </source>
</evidence>
<dbReference type="GO" id="GO:0032267">
    <property type="term" value="F:tRNA(Ile)-lysidine synthase activity"/>
    <property type="evidence" value="ECO:0007669"/>
    <property type="project" value="UniProtKB-EC"/>
</dbReference>
<gene>
    <name evidence="6 8" type="primary">tilS</name>
</gene>
<dbReference type="Gene3D" id="1.20.59.20">
    <property type="match status" value="1"/>
</dbReference>
<comment type="similarity">
    <text evidence="6">Belongs to the tRNA(Ile)-lysidine synthase family.</text>
</comment>
<accession>A0A3G3MI66</accession>
<dbReference type="GO" id="GO:0005524">
    <property type="term" value="F:ATP binding"/>
    <property type="evidence" value="ECO:0007669"/>
    <property type="project" value="UniProtKB-UniRule"/>
</dbReference>
<dbReference type="CDD" id="cd01992">
    <property type="entry name" value="TilS_N"/>
    <property type="match status" value="1"/>
</dbReference>
<dbReference type="Gene3D" id="3.40.50.620">
    <property type="entry name" value="HUPs"/>
    <property type="match status" value="1"/>
</dbReference>
<dbReference type="EC" id="6.3.4.19" evidence="6"/>
<dbReference type="AlphaFoldDB" id="A0A3G3MI66"/>
<comment type="catalytic activity">
    <reaction evidence="5 6">
        <text>cytidine(34) in tRNA(Ile2) + L-lysine + ATP = lysidine(34) in tRNA(Ile2) + AMP + diphosphate + H(+)</text>
        <dbReference type="Rhea" id="RHEA:43744"/>
        <dbReference type="Rhea" id="RHEA-COMP:10625"/>
        <dbReference type="Rhea" id="RHEA-COMP:10670"/>
        <dbReference type="ChEBI" id="CHEBI:15378"/>
        <dbReference type="ChEBI" id="CHEBI:30616"/>
        <dbReference type="ChEBI" id="CHEBI:32551"/>
        <dbReference type="ChEBI" id="CHEBI:33019"/>
        <dbReference type="ChEBI" id="CHEBI:82748"/>
        <dbReference type="ChEBI" id="CHEBI:83665"/>
        <dbReference type="ChEBI" id="CHEBI:456215"/>
        <dbReference type="EC" id="6.3.4.19"/>
    </reaction>
</comment>
<reference evidence="8" key="1">
    <citation type="journal article" date="2018" name="Genome Biol. Evol.">
        <title>Mitochondrial and Plastid Genomes from Coralline Red Algae Provide Insights into the Incongruent Evolutionary Histories of Organelles.</title>
        <authorList>
            <person name="Lee J."/>
            <person name="Song H.J."/>
            <person name="In Park S."/>
            <person name="Lee Y.M."/>
            <person name="Jeong S.Y."/>
            <person name="Oh Cho T."/>
            <person name="Kim J.H."/>
            <person name="Choi H.G."/>
            <person name="Choi C.G."/>
            <person name="Nelson W.A."/>
            <person name="Fredericq S."/>
            <person name="Bhattacharya D."/>
            <person name="Su Yoon H."/>
        </authorList>
    </citation>
    <scope>NUCLEOTIDE SEQUENCE</scope>
</reference>
<dbReference type="Pfam" id="PF01171">
    <property type="entry name" value="ATP_bind_3"/>
    <property type="match status" value="1"/>
</dbReference>
<evidence type="ECO:0000259" key="7">
    <source>
        <dbReference type="Pfam" id="PF01171"/>
    </source>
</evidence>
<comment type="domain">
    <text evidence="6">The N-terminal region contains the highly conserved SGGXDS motif, predicted to be a P-loop motif involved in ATP binding.</text>
</comment>
<keyword evidence="2 6" id="KW-0819">tRNA processing</keyword>
<dbReference type="EMBL" id="MH281630">
    <property type="protein sequence ID" value="AYR06533.1"/>
    <property type="molecule type" value="Genomic_DNA"/>
</dbReference>
<feature type="domain" description="tRNA(Ile)-lysidine/2-thiocytidine synthase N-terminal" evidence="7">
    <location>
        <begin position="23"/>
        <end position="200"/>
    </location>
</feature>
<dbReference type="InterPro" id="IPR014729">
    <property type="entry name" value="Rossmann-like_a/b/a_fold"/>
</dbReference>
<dbReference type="HAMAP" id="MF_01161">
    <property type="entry name" value="tRNA_Ile_lys_synt"/>
    <property type="match status" value="1"/>
</dbReference>
<evidence type="ECO:0000313" key="8">
    <source>
        <dbReference type="EMBL" id="AYR06533.1"/>
    </source>
</evidence>
<keyword evidence="8" id="KW-0934">Plastid</keyword>